<gene>
    <name evidence="1" type="primary">PHM7_5</name>
    <name evidence="1" type="ORF">EV182_008213</name>
</gene>
<evidence type="ECO:0000313" key="2">
    <source>
        <dbReference type="Proteomes" id="UP001145114"/>
    </source>
</evidence>
<reference evidence="1" key="1">
    <citation type="submission" date="2022-06" db="EMBL/GenBank/DDBJ databases">
        <title>Phylogenomic reconstructions and comparative analyses of Kickxellomycotina fungi.</title>
        <authorList>
            <person name="Reynolds N.K."/>
            <person name="Stajich J.E."/>
            <person name="Barry K."/>
            <person name="Grigoriev I.V."/>
            <person name="Crous P."/>
            <person name="Smith M.E."/>
        </authorList>
    </citation>
    <scope>NUCLEOTIDE SEQUENCE</scope>
    <source>
        <strain evidence="1">RSA 2271</strain>
    </source>
</reference>
<organism evidence="1 2">
    <name type="scientific">Spiromyces aspiralis</name>
    <dbReference type="NCBI Taxonomy" id="68401"/>
    <lineage>
        <taxon>Eukaryota</taxon>
        <taxon>Fungi</taxon>
        <taxon>Fungi incertae sedis</taxon>
        <taxon>Zoopagomycota</taxon>
        <taxon>Kickxellomycotina</taxon>
        <taxon>Kickxellomycetes</taxon>
        <taxon>Kickxellales</taxon>
        <taxon>Kickxellaceae</taxon>
        <taxon>Spiromyces</taxon>
    </lineage>
</organism>
<protein>
    <submittedName>
        <fullName evidence="1">Phosphate metabolism protein 7</fullName>
    </submittedName>
</protein>
<dbReference type="EMBL" id="JAMZIH010004125">
    <property type="protein sequence ID" value="KAJ1676427.1"/>
    <property type="molecule type" value="Genomic_DNA"/>
</dbReference>
<keyword evidence="2" id="KW-1185">Reference proteome</keyword>
<evidence type="ECO:0000313" key="1">
    <source>
        <dbReference type="EMBL" id="KAJ1676427.1"/>
    </source>
</evidence>
<comment type="caution">
    <text evidence="1">The sequence shown here is derived from an EMBL/GenBank/DDBJ whole genome shotgun (WGS) entry which is preliminary data.</text>
</comment>
<feature type="non-terminal residue" evidence="1">
    <location>
        <position position="230"/>
    </location>
</feature>
<proteinExistence type="predicted"/>
<accession>A0ACC1HJP4</accession>
<sequence>MAAQSLLHDKPFAMEPKVLEIEQKDIIWENLDIRSWNRSIRFVISMILTLVLFVSWMSLTMAATSMSNLEKVIIFFGGNPNSISQTAYGVINGMVPPTITALLMMLLPILLRQLLFIEGQMLESEVEMSLLNRYYVFLVINVFIGSMISNGVLDFLRKSGSLSMWNKVMTSTIPSAYIYFSTYILLQGWLGSSKEILQGTTFFLRYLRFWWSGGTPRAKREARELEQFEW</sequence>
<name>A0ACC1HJP4_9FUNG</name>
<dbReference type="Proteomes" id="UP001145114">
    <property type="component" value="Unassembled WGS sequence"/>
</dbReference>